<dbReference type="InterPro" id="IPR036411">
    <property type="entry name" value="TorD-like_sf"/>
</dbReference>
<comment type="caution">
    <text evidence="2">The sequence shown here is derived from an EMBL/GenBank/DDBJ whole genome shotgun (WGS) entry which is preliminary data.</text>
</comment>
<name>M7PJ41_9GAMM</name>
<dbReference type="InterPro" id="IPR020945">
    <property type="entry name" value="DMSO/NO3_reduct_chaperone"/>
</dbReference>
<proteinExistence type="predicted"/>
<organism evidence="2 3">
    <name type="scientific">Methylophaga lonarensis MPL</name>
    <dbReference type="NCBI Taxonomy" id="1286106"/>
    <lineage>
        <taxon>Bacteria</taxon>
        <taxon>Pseudomonadati</taxon>
        <taxon>Pseudomonadota</taxon>
        <taxon>Gammaproteobacteria</taxon>
        <taxon>Thiotrichales</taxon>
        <taxon>Piscirickettsiaceae</taxon>
        <taxon>Methylophaga</taxon>
    </lineage>
</organism>
<dbReference type="EMBL" id="APHR01000011">
    <property type="protein sequence ID" value="EMR13900.1"/>
    <property type="molecule type" value="Genomic_DNA"/>
</dbReference>
<accession>M7PJ41</accession>
<dbReference type="Pfam" id="PF02613">
    <property type="entry name" value="Nitrate_red_del"/>
    <property type="match status" value="1"/>
</dbReference>
<dbReference type="STRING" id="1286106.MPL1_02533"/>
<dbReference type="PANTHER" id="PTHR34227">
    <property type="entry name" value="CHAPERONE PROTEIN YCDY"/>
    <property type="match status" value="1"/>
</dbReference>
<evidence type="ECO:0000313" key="3">
    <source>
        <dbReference type="Proteomes" id="UP000012019"/>
    </source>
</evidence>
<dbReference type="AlphaFoldDB" id="M7PJ41"/>
<evidence type="ECO:0000313" key="2">
    <source>
        <dbReference type="EMBL" id="EMR13900.1"/>
    </source>
</evidence>
<dbReference type="Proteomes" id="UP000012019">
    <property type="component" value="Unassembled WGS sequence"/>
</dbReference>
<protein>
    <submittedName>
        <fullName evidence="2">Formate dehydrogenase-specific chaperone</fullName>
    </submittedName>
</protein>
<dbReference type="eggNOG" id="COG3381">
    <property type="taxonomic scope" value="Bacteria"/>
</dbReference>
<evidence type="ECO:0000256" key="1">
    <source>
        <dbReference type="ARBA" id="ARBA00023186"/>
    </source>
</evidence>
<dbReference type="InterPro" id="IPR050289">
    <property type="entry name" value="TorD/DmsD_chaperones"/>
</dbReference>
<keyword evidence="1" id="KW-0143">Chaperone</keyword>
<dbReference type="Gene3D" id="1.10.3480.10">
    <property type="entry name" value="TorD-like"/>
    <property type="match status" value="1"/>
</dbReference>
<dbReference type="PATRIC" id="fig|1286106.3.peg.505"/>
<reference evidence="2 3" key="1">
    <citation type="journal article" date="2013" name="Genome Announc.">
        <title>Draft Genome Sequence of Methylophaga lonarensis MPLT, a Haloalkaliphilic (Non-Methane-Utilizing) Methylotroph.</title>
        <authorList>
            <person name="Shetty S.A."/>
            <person name="Marathe N.P."/>
            <person name="Munot H."/>
            <person name="Antony C.P."/>
            <person name="Dhotre D.P."/>
            <person name="Murrell J.C."/>
            <person name="Shouche Y.S."/>
        </authorList>
    </citation>
    <scope>NUCLEOTIDE SEQUENCE [LARGE SCALE GENOMIC DNA]</scope>
    <source>
        <strain evidence="2 3">MPL</strain>
    </source>
</reference>
<sequence length="202" mass="22820">MTTMTQTNSEFDTDNEWRAQTYALLANLLYRAPDAQLLEALAALEVTEPDSPLAASWQALSESAKNIEAQQLEKEYQQLFIGLIQGELIPYGSYYQTGFLNEKPLAVLRGDLAKLGLARQQDSAEPEDHISAECDVMRLILTANGVPVVDEQQFFNRHLKPWASRFFIDLQQAKSASFYQAVGMLGERFIKMETERLAEKSH</sequence>
<dbReference type="SUPFAM" id="SSF89155">
    <property type="entry name" value="TorD-like"/>
    <property type="match status" value="1"/>
</dbReference>
<gene>
    <name evidence="2" type="ORF">MPL1_02533</name>
</gene>
<dbReference type="PANTHER" id="PTHR34227:SF1">
    <property type="entry name" value="DIMETHYL SULFOXIDE REDUCTASE CHAPERONE-RELATED"/>
    <property type="match status" value="1"/>
</dbReference>
<keyword evidence="3" id="KW-1185">Reference proteome</keyword>